<keyword evidence="3" id="KW-1185">Reference proteome</keyword>
<dbReference type="InterPro" id="IPR036388">
    <property type="entry name" value="WH-like_DNA-bd_sf"/>
</dbReference>
<organism evidence="2 3">
    <name type="scientific">Actinoallomurus vinaceus</name>
    <dbReference type="NCBI Taxonomy" id="1080074"/>
    <lineage>
        <taxon>Bacteria</taxon>
        <taxon>Bacillati</taxon>
        <taxon>Actinomycetota</taxon>
        <taxon>Actinomycetes</taxon>
        <taxon>Streptosporangiales</taxon>
        <taxon>Thermomonosporaceae</taxon>
        <taxon>Actinoallomurus</taxon>
    </lineage>
</organism>
<dbReference type="Proteomes" id="UP001501442">
    <property type="component" value="Unassembled WGS sequence"/>
</dbReference>
<dbReference type="Pfam" id="PF12802">
    <property type="entry name" value="MarR_2"/>
    <property type="match status" value="1"/>
</dbReference>
<sequence>MTGSTGERQRVLPTAEELRVWRDFIETAEALRSRLTSRLQSESALSPGDYGVLLALSEADGHRLRSSELAAGIGWERSRLSHHLARMERRGLIRRENCTTDSRGAEVVLTAEGAEAFRSASIPHLRAVRELFIDALTPQQLTVVDEIAAALRAHLDAPRGL</sequence>
<reference evidence="3" key="1">
    <citation type="journal article" date="2019" name="Int. J. Syst. Evol. Microbiol.">
        <title>The Global Catalogue of Microorganisms (GCM) 10K type strain sequencing project: providing services to taxonomists for standard genome sequencing and annotation.</title>
        <authorList>
            <consortium name="The Broad Institute Genomics Platform"/>
            <consortium name="The Broad Institute Genome Sequencing Center for Infectious Disease"/>
            <person name="Wu L."/>
            <person name="Ma J."/>
        </authorList>
    </citation>
    <scope>NUCLEOTIDE SEQUENCE [LARGE SCALE GENOMIC DNA]</scope>
    <source>
        <strain evidence="3">JCM 17939</strain>
    </source>
</reference>
<dbReference type="PANTHER" id="PTHR33164">
    <property type="entry name" value="TRANSCRIPTIONAL REGULATOR, MARR FAMILY"/>
    <property type="match status" value="1"/>
</dbReference>
<proteinExistence type="predicted"/>
<dbReference type="SUPFAM" id="SSF46785">
    <property type="entry name" value="Winged helix' DNA-binding domain"/>
    <property type="match status" value="1"/>
</dbReference>
<dbReference type="PANTHER" id="PTHR33164:SF99">
    <property type="entry name" value="MARR FAMILY REGULATORY PROTEIN"/>
    <property type="match status" value="1"/>
</dbReference>
<gene>
    <name evidence="2" type="ORF">GCM10023196_043840</name>
</gene>
<name>A0ABP8UCW2_9ACTN</name>
<dbReference type="Gene3D" id="1.10.10.10">
    <property type="entry name" value="Winged helix-like DNA-binding domain superfamily/Winged helix DNA-binding domain"/>
    <property type="match status" value="1"/>
</dbReference>
<accession>A0ABP8UCW2</accession>
<dbReference type="SMART" id="SM00347">
    <property type="entry name" value="HTH_MARR"/>
    <property type="match status" value="1"/>
</dbReference>
<protein>
    <submittedName>
        <fullName evidence="2">MarR family transcriptional regulator</fullName>
    </submittedName>
</protein>
<comment type="caution">
    <text evidence="2">The sequence shown here is derived from an EMBL/GenBank/DDBJ whole genome shotgun (WGS) entry which is preliminary data.</text>
</comment>
<evidence type="ECO:0000313" key="2">
    <source>
        <dbReference type="EMBL" id="GAA4628257.1"/>
    </source>
</evidence>
<evidence type="ECO:0000259" key="1">
    <source>
        <dbReference type="PROSITE" id="PS50995"/>
    </source>
</evidence>
<dbReference type="EMBL" id="BAABHK010000006">
    <property type="protein sequence ID" value="GAA4628257.1"/>
    <property type="molecule type" value="Genomic_DNA"/>
</dbReference>
<dbReference type="PROSITE" id="PS50995">
    <property type="entry name" value="HTH_MARR_2"/>
    <property type="match status" value="1"/>
</dbReference>
<dbReference type="InterPro" id="IPR039422">
    <property type="entry name" value="MarR/SlyA-like"/>
</dbReference>
<feature type="domain" description="HTH marR-type" evidence="1">
    <location>
        <begin position="17"/>
        <end position="153"/>
    </location>
</feature>
<dbReference type="InterPro" id="IPR036390">
    <property type="entry name" value="WH_DNA-bd_sf"/>
</dbReference>
<evidence type="ECO:0000313" key="3">
    <source>
        <dbReference type="Proteomes" id="UP001501442"/>
    </source>
</evidence>
<dbReference type="InterPro" id="IPR000835">
    <property type="entry name" value="HTH_MarR-typ"/>
</dbReference>
<dbReference type="RefSeq" id="WP_345432794.1">
    <property type="nucleotide sequence ID" value="NZ_BAABHK010000006.1"/>
</dbReference>
<dbReference type="PRINTS" id="PR00598">
    <property type="entry name" value="HTHMARR"/>
</dbReference>